<evidence type="ECO:0000313" key="2">
    <source>
        <dbReference type="Proteomes" id="UP000187609"/>
    </source>
</evidence>
<accession>A0A1J6KJH5</accession>
<gene>
    <name evidence="1" type="ORF">A4A49_56979</name>
</gene>
<evidence type="ECO:0000313" key="1">
    <source>
        <dbReference type="EMBL" id="OIT19433.1"/>
    </source>
</evidence>
<feature type="non-terminal residue" evidence="1">
    <location>
        <position position="1"/>
    </location>
</feature>
<dbReference type="Proteomes" id="UP000187609">
    <property type="component" value="Unassembled WGS sequence"/>
</dbReference>
<reference evidence="1" key="1">
    <citation type="submission" date="2016-11" db="EMBL/GenBank/DDBJ databases">
        <title>The genome of Nicotiana attenuata.</title>
        <authorList>
            <person name="Xu S."/>
            <person name="Brockmoeller T."/>
            <person name="Gaquerel E."/>
            <person name="Navarro A."/>
            <person name="Kuhl H."/>
            <person name="Gase K."/>
            <person name="Ling Z."/>
            <person name="Zhou W."/>
            <person name="Kreitzer C."/>
            <person name="Stanke M."/>
            <person name="Tang H."/>
            <person name="Lyons E."/>
            <person name="Pandey P."/>
            <person name="Pandey S.P."/>
            <person name="Timmermann B."/>
            <person name="Baldwin I.T."/>
        </authorList>
    </citation>
    <scope>NUCLEOTIDE SEQUENCE [LARGE SCALE GENOMIC DNA]</scope>
    <source>
        <strain evidence="1">UT</strain>
    </source>
</reference>
<dbReference type="EMBL" id="MJEQ01007368">
    <property type="protein sequence ID" value="OIT19433.1"/>
    <property type="molecule type" value="Genomic_DNA"/>
</dbReference>
<comment type="caution">
    <text evidence="1">The sequence shown here is derived from an EMBL/GenBank/DDBJ whole genome shotgun (WGS) entry which is preliminary data.</text>
</comment>
<organism evidence="1 2">
    <name type="scientific">Nicotiana attenuata</name>
    <name type="common">Coyote tobacco</name>
    <dbReference type="NCBI Taxonomy" id="49451"/>
    <lineage>
        <taxon>Eukaryota</taxon>
        <taxon>Viridiplantae</taxon>
        <taxon>Streptophyta</taxon>
        <taxon>Embryophyta</taxon>
        <taxon>Tracheophyta</taxon>
        <taxon>Spermatophyta</taxon>
        <taxon>Magnoliopsida</taxon>
        <taxon>eudicotyledons</taxon>
        <taxon>Gunneridae</taxon>
        <taxon>Pentapetalae</taxon>
        <taxon>asterids</taxon>
        <taxon>lamiids</taxon>
        <taxon>Solanales</taxon>
        <taxon>Solanaceae</taxon>
        <taxon>Nicotianoideae</taxon>
        <taxon>Nicotianeae</taxon>
        <taxon>Nicotiana</taxon>
    </lineage>
</organism>
<protein>
    <submittedName>
        <fullName evidence="1">Uncharacterized protein</fullName>
    </submittedName>
</protein>
<proteinExistence type="predicted"/>
<name>A0A1J6KJH5_NICAT</name>
<sequence length="99" mass="11268">LWGSADIEGEQEVFLVARMVTTVKNIRILSSDSNVRLMMRRTGKQQQFGVSSYLHSVSSRFLYTLFLPQNFQCCSSPLPIFLVYSSLFPNSLFALIVQL</sequence>
<keyword evidence="2" id="KW-1185">Reference proteome</keyword>
<dbReference type="AlphaFoldDB" id="A0A1J6KJH5"/>